<keyword evidence="2" id="KW-1185">Reference proteome</keyword>
<accession>A0A0P1BI39</accession>
<evidence type="ECO:0000313" key="2">
    <source>
        <dbReference type="Proteomes" id="UP000054845"/>
    </source>
</evidence>
<organism evidence="1 2">
    <name type="scientific">Ceraceosorus bombacis</name>
    <dbReference type="NCBI Taxonomy" id="401625"/>
    <lineage>
        <taxon>Eukaryota</taxon>
        <taxon>Fungi</taxon>
        <taxon>Dikarya</taxon>
        <taxon>Basidiomycota</taxon>
        <taxon>Ustilaginomycotina</taxon>
        <taxon>Exobasidiomycetes</taxon>
        <taxon>Ceraceosorales</taxon>
        <taxon>Ceraceosoraceae</taxon>
        <taxon>Ceraceosorus</taxon>
    </lineage>
</organism>
<reference evidence="1 2" key="1">
    <citation type="submission" date="2014-09" db="EMBL/GenBank/DDBJ databases">
        <authorList>
            <person name="Magalhaes I.L.F."/>
            <person name="Oliveira U."/>
            <person name="Santos F.R."/>
            <person name="Vidigal T.H.D.A."/>
            <person name="Brescovit A.D."/>
            <person name="Santos A.J."/>
        </authorList>
    </citation>
    <scope>NUCLEOTIDE SEQUENCE [LARGE SCALE GENOMIC DNA]</scope>
</reference>
<sequence length="62" mass="6577">MGHTDACVDEATVITSRGSAQVTMKAVRCVRMPAIDASSRPQWAAQPAALWVSASSHRGHQS</sequence>
<evidence type="ECO:0000313" key="1">
    <source>
        <dbReference type="EMBL" id="CEH15507.1"/>
    </source>
</evidence>
<dbReference type="EMBL" id="CCYA01000264">
    <property type="protein sequence ID" value="CEH15507.1"/>
    <property type="molecule type" value="Genomic_DNA"/>
</dbReference>
<protein>
    <submittedName>
        <fullName evidence="1">Uncharacterized protein</fullName>
    </submittedName>
</protein>
<dbReference type="Proteomes" id="UP000054845">
    <property type="component" value="Unassembled WGS sequence"/>
</dbReference>
<proteinExistence type="predicted"/>
<name>A0A0P1BI39_9BASI</name>
<dbReference type="AlphaFoldDB" id="A0A0P1BI39"/>